<evidence type="ECO:0000313" key="3">
    <source>
        <dbReference type="EMBL" id="KAF4703246.1"/>
    </source>
</evidence>
<feature type="region of interest" description="Disordered" evidence="1">
    <location>
        <begin position="406"/>
        <end position="496"/>
    </location>
</feature>
<evidence type="ECO:0000256" key="1">
    <source>
        <dbReference type="SAM" id="MobiDB-lite"/>
    </source>
</evidence>
<comment type="caution">
    <text evidence="3">The sequence shown here is derived from an EMBL/GenBank/DDBJ whole genome shotgun (WGS) entry which is preliminary data.</text>
</comment>
<gene>
    <name evidence="3" type="ORF">FOZ63_008357</name>
</gene>
<dbReference type="EMBL" id="JABANO010035591">
    <property type="protein sequence ID" value="KAF4703246.1"/>
    <property type="molecule type" value="Genomic_DNA"/>
</dbReference>
<sequence>MASCGCCALCQKVSVSASYRFDKRRRSTDSGLWEDADVSSPASSHRRSSLGSAAAYHSVFSVGILHRPGSFADPKDITLIPRDFGTPLSRAVSEVSYVTAEQTGDFQRWIPAPDPLPTISHNMGTSLPLHLPDTPHGTTAWSPRDACHFSVRCGPDYTRTGNKEPSLPALYEPIGADLLRGDDILSDVARHMNFPTPPPWYTAQCRAPALLVVNAQVPGEGPSFNPFATQKPDPGYSLIVYFVITREMASWSSRPNDTDVPASVRLWLHLLDRGVSDRSLPFKVIGRVQNLTSLPNLPALSIIEKYNGKPALITGSATILEGTRPYRYVEIDYNVRKWSLVARTTLSQVKDRFRDVVLDVGYLVESQEEEDMPERLLGSISLHHLDHNAARYMAVSGSVGAMLASPSLSPIRSGRDEHGRRRASSTPPTLSPNTFRRKSTGGSSSVSAGEDNTDGTEKATARPLASSLAALDISSPVSNPSRVNSNSRIDDCNGGCQKDQLSYESEGRLRHDLDSVGASSCSAEAWLASLTADEHGGALPSLSASTLAATSTAAEGRAVGLLERLRQWGTVGEFLANDVLAPWSTLDQLSADYAVTSWFLRAPRISPEAMSPQWHCCSHPSAPYSVVVSPEGVVSLIDRSQHKVFSLALPRKTPRLTGSCVAFAPSPCPLTVAFGTVSGFIVTSLSGVHEDWQITANRSLPLAPSVIEYSPRDGSLLAVAYSNVVLVWESATVGTSAATPLVLRRLRTAEVTSMAWCSAKSCSDLLAVRYANGEIRTWDVSTGECCTVVRATSGRVNSSTGRLHWPLESERLYVSSGNRLAELIWPRLDEGEGKWGVGSASWVFGGQTPTLPKVYDFSGDLLSATYSALCPSTGQRLAVSDGGSEVRVYEVLPPLSQVIEGQGASNVDLLGTVPAPRQGLRVAALDFAPVRESDLSSDLSAAACSVTTRLIIVWVEEAGQESTKLLQVVPMAFPAVTRMLKPSRSLSADVTRSVPSNAPLGPEVAGGEDYDAGYEPSPLWSLPDQRLASSSSFYSLRAPSLGG</sequence>
<dbReference type="InterPro" id="IPR009769">
    <property type="entry name" value="EDR2_C"/>
</dbReference>
<feature type="region of interest" description="Disordered" evidence="1">
    <location>
        <begin position="987"/>
        <end position="1017"/>
    </location>
</feature>
<feature type="domain" description="Protein ENHANCED DISEASE RESISTANCE 2 C-terminal" evidence="2">
    <location>
        <begin position="141"/>
        <end position="386"/>
    </location>
</feature>
<accession>A0A7J6Q6E5</accession>
<dbReference type="Gene3D" id="2.130.10.10">
    <property type="entry name" value="YVTN repeat-like/Quinoprotein amine dehydrogenase"/>
    <property type="match status" value="1"/>
</dbReference>
<keyword evidence="4" id="KW-1185">Reference proteome</keyword>
<organism evidence="3 4">
    <name type="scientific">Perkinsus olseni</name>
    <name type="common">Perkinsus atlanticus</name>
    <dbReference type="NCBI Taxonomy" id="32597"/>
    <lineage>
        <taxon>Eukaryota</taxon>
        <taxon>Sar</taxon>
        <taxon>Alveolata</taxon>
        <taxon>Perkinsozoa</taxon>
        <taxon>Perkinsea</taxon>
        <taxon>Perkinsida</taxon>
        <taxon>Perkinsidae</taxon>
        <taxon>Perkinsus</taxon>
    </lineage>
</organism>
<dbReference type="Pfam" id="PF07059">
    <property type="entry name" value="EDR2_C"/>
    <property type="match status" value="1"/>
</dbReference>
<feature type="compositionally biased region" description="Polar residues" evidence="1">
    <location>
        <begin position="424"/>
        <end position="447"/>
    </location>
</feature>
<protein>
    <recommendedName>
        <fullName evidence="2">Protein ENHANCED DISEASE RESISTANCE 2 C-terminal domain-containing protein</fullName>
    </recommendedName>
</protein>
<dbReference type="PANTHER" id="PTHR31558">
    <property type="entry name" value="CW14 PROTEIN"/>
    <property type="match status" value="1"/>
</dbReference>
<evidence type="ECO:0000259" key="2">
    <source>
        <dbReference type="Pfam" id="PF07059"/>
    </source>
</evidence>
<feature type="compositionally biased region" description="Polar residues" evidence="1">
    <location>
        <begin position="987"/>
        <end position="996"/>
    </location>
</feature>
<name>A0A7J6Q6E5_PEROL</name>
<dbReference type="Proteomes" id="UP000553632">
    <property type="component" value="Unassembled WGS sequence"/>
</dbReference>
<dbReference type="SUPFAM" id="SSF50978">
    <property type="entry name" value="WD40 repeat-like"/>
    <property type="match status" value="1"/>
</dbReference>
<dbReference type="AlphaFoldDB" id="A0A7J6Q6E5"/>
<dbReference type="InterPro" id="IPR036322">
    <property type="entry name" value="WD40_repeat_dom_sf"/>
</dbReference>
<proteinExistence type="predicted"/>
<feature type="compositionally biased region" description="Low complexity" evidence="1">
    <location>
        <begin position="464"/>
        <end position="487"/>
    </location>
</feature>
<reference evidence="3 4" key="1">
    <citation type="submission" date="2020-04" db="EMBL/GenBank/DDBJ databases">
        <title>Perkinsus olseni comparative genomics.</title>
        <authorList>
            <person name="Bogema D.R."/>
        </authorList>
    </citation>
    <scope>NUCLEOTIDE SEQUENCE [LARGE SCALE GENOMIC DNA]</scope>
    <source>
        <strain evidence="3 4">ATCC PRA-207</strain>
    </source>
</reference>
<evidence type="ECO:0000313" key="4">
    <source>
        <dbReference type="Proteomes" id="UP000553632"/>
    </source>
</evidence>
<dbReference type="InterPro" id="IPR015943">
    <property type="entry name" value="WD40/YVTN_repeat-like_dom_sf"/>
</dbReference>